<dbReference type="RefSeq" id="WP_146645260.1">
    <property type="nucleotide sequence ID" value="NZ_CP012333.1"/>
</dbReference>
<dbReference type="KEGG" id="llu:AKJ09_00236"/>
<sequence>MATRRNHADDLRGVTKLAIEAVTGVTQAVAEMHETIASGPPILGRPLERPARLLTKLLYAPMRGVTNLVGESLDFALERLGAVLGESVPGVERDAVQAALNGVLGDYLEQSKNPLAISMELRAGGHTLTLEREALSEALPEATGKILVLVHGSSMSDRGWNRLGHDHGAALARDLGYTPIYVRYNSGLHVSTNGRALSAMLESLVKAWPVPIDEITLLAHSMGGLVARSACHVATLENHAWVDQLRNLVSLGTPHHGAPLERAGNLFEVLLGISAYSAPIAKLGRLRSAGVTDLRHGNVLDEDWLDQPRFELGADPRRGLALPARVSCFAIAGTAATEMREQLPGDGLVPVASALGRHAERALHFPAEHQWIALGTNHIDLLSSPVVYEKIRDWLAADRDRG</sequence>
<dbReference type="Proteomes" id="UP000064967">
    <property type="component" value="Chromosome"/>
</dbReference>
<gene>
    <name evidence="2" type="ORF">AKJ09_00236</name>
</gene>
<name>A0A0K1PJ77_9BACT</name>
<feature type="domain" description="GPI inositol-deacylase PGAP1-like alpha/beta" evidence="1">
    <location>
        <begin position="142"/>
        <end position="304"/>
    </location>
</feature>
<dbReference type="Gene3D" id="3.40.50.1820">
    <property type="entry name" value="alpha/beta hydrolase"/>
    <property type="match status" value="1"/>
</dbReference>
<dbReference type="PATRIC" id="fig|1391654.3.peg.249"/>
<dbReference type="GO" id="GO:0016788">
    <property type="term" value="F:hydrolase activity, acting on ester bonds"/>
    <property type="evidence" value="ECO:0007669"/>
    <property type="project" value="InterPro"/>
</dbReference>
<dbReference type="EMBL" id="CP012333">
    <property type="protein sequence ID" value="AKU93572.1"/>
    <property type="molecule type" value="Genomic_DNA"/>
</dbReference>
<accession>A0A0K1PJ77</accession>
<dbReference type="STRING" id="1391654.AKJ09_00236"/>
<dbReference type="InterPro" id="IPR029058">
    <property type="entry name" value="AB_hydrolase_fold"/>
</dbReference>
<dbReference type="SUPFAM" id="SSF53474">
    <property type="entry name" value="alpha/beta-Hydrolases"/>
    <property type="match status" value="1"/>
</dbReference>
<dbReference type="Pfam" id="PF07819">
    <property type="entry name" value="PGAP1"/>
    <property type="match status" value="1"/>
</dbReference>
<organism evidence="2 3">
    <name type="scientific">Labilithrix luteola</name>
    <dbReference type="NCBI Taxonomy" id="1391654"/>
    <lineage>
        <taxon>Bacteria</taxon>
        <taxon>Pseudomonadati</taxon>
        <taxon>Myxococcota</taxon>
        <taxon>Polyangia</taxon>
        <taxon>Polyangiales</taxon>
        <taxon>Labilitrichaceae</taxon>
        <taxon>Labilithrix</taxon>
    </lineage>
</organism>
<keyword evidence="3" id="KW-1185">Reference proteome</keyword>
<dbReference type="InterPro" id="IPR012908">
    <property type="entry name" value="PGAP1-ab_dom-like"/>
</dbReference>
<proteinExistence type="predicted"/>
<dbReference type="PANTHER" id="PTHR37946">
    <property type="entry name" value="SLL1969 PROTEIN"/>
    <property type="match status" value="1"/>
</dbReference>
<evidence type="ECO:0000313" key="2">
    <source>
        <dbReference type="EMBL" id="AKU93572.1"/>
    </source>
</evidence>
<dbReference type="PANTHER" id="PTHR37946:SF1">
    <property type="entry name" value="SLL1969 PROTEIN"/>
    <property type="match status" value="1"/>
</dbReference>
<dbReference type="OrthoDB" id="556502at2"/>
<evidence type="ECO:0000259" key="1">
    <source>
        <dbReference type="Pfam" id="PF07819"/>
    </source>
</evidence>
<dbReference type="AlphaFoldDB" id="A0A0K1PJ77"/>
<evidence type="ECO:0000313" key="3">
    <source>
        <dbReference type="Proteomes" id="UP000064967"/>
    </source>
</evidence>
<protein>
    <recommendedName>
        <fullName evidence="1">GPI inositol-deacylase PGAP1-like alpha/beta domain-containing protein</fullName>
    </recommendedName>
</protein>
<reference evidence="2 3" key="1">
    <citation type="submission" date="2015-08" db="EMBL/GenBank/DDBJ databases">
        <authorList>
            <person name="Babu N.S."/>
            <person name="Beckwith C.J."/>
            <person name="Beseler K.G."/>
            <person name="Brison A."/>
            <person name="Carone J.V."/>
            <person name="Caskin T.P."/>
            <person name="Diamond M."/>
            <person name="Durham M.E."/>
            <person name="Foxe J.M."/>
            <person name="Go M."/>
            <person name="Henderson B.A."/>
            <person name="Jones I.B."/>
            <person name="McGettigan J.A."/>
            <person name="Micheletti S.J."/>
            <person name="Nasrallah M.E."/>
            <person name="Ortiz D."/>
            <person name="Piller C.R."/>
            <person name="Privatt S.R."/>
            <person name="Schneider S.L."/>
            <person name="Sharp S."/>
            <person name="Smith T.C."/>
            <person name="Stanton J.D."/>
            <person name="Ullery H.E."/>
            <person name="Wilson R.J."/>
            <person name="Serrano M.G."/>
            <person name="Buck G."/>
            <person name="Lee V."/>
            <person name="Wang Y."/>
            <person name="Carvalho R."/>
            <person name="Voegtly L."/>
            <person name="Shi R."/>
            <person name="Duckworth R."/>
            <person name="Johnson A."/>
            <person name="Loviza R."/>
            <person name="Walstead R."/>
            <person name="Shah Z."/>
            <person name="Kiflezghi M."/>
            <person name="Wade K."/>
            <person name="Ball S.L."/>
            <person name="Bradley K.W."/>
            <person name="Asai D.J."/>
            <person name="Bowman C.A."/>
            <person name="Russell D.A."/>
            <person name="Pope W.H."/>
            <person name="Jacobs-Sera D."/>
            <person name="Hendrix R.W."/>
            <person name="Hatfull G.F."/>
        </authorList>
    </citation>
    <scope>NUCLEOTIDE SEQUENCE [LARGE SCALE GENOMIC DNA]</scope>
    <source>
        <strain evidence="2 3">DSM 27648</strain>
    </source>
</reference>